<dbReference type="AlphaFoldDB" id="A0A518BAD9"/>
<protein>
    <submittedName>
        <fullName evidence="1">Uncharacterized protein</fullName>
    </submittedName>
</protein>
<proteinExistence type="predicted"/>
<reference evidence="1 2" key="1">
    <citation type="submission" date="2019-02" db="EMBL/GenBank/DDBJ databases">
        <title>Deep-cultivation of Planctomycetes and their phenomic and genomic characterization uncovers novel biology.</title>
        <authorList>
            <person name="Wiegand S."/>
            <person name="Jogler M."/>
            <person name="Boedeker C."/>
            <person name="Pinto D."/>
            <person name="Vollmers J."/>
            <person name="Rivas-Marin E."/>
            <person name="Kohn T."/>
            <person name="Peeters S.H."/>
            <person name="Heuer A."/>
            <person name="Rast P."/>
            <person name="Oberbeckmann S."/>
            <person name="Bunk B."/>
            <person name="Jeske O."/>
            <person name="Meyerdierks A."/>
            <person name="Storesund J.E."/>
            <person name="Kallscheuer N."/>
            <person name="Luecker S."/>
            <person name="Lage O.M."/>
            <person name="Pohl T."/>
            <person name="Merkel B.J."/>
            <person name="Hornburger P."/>
            <person name="Mueller R.-W."/>
            <person name="Bruemmer F."/>
            <person name="Labrenz M."/>
            <person name="Spormann A.M."/>
            <person name="Op den Camp H."/>
            <person name="Overmann J."/>
            <person name="Amann R."/>
            <person name="Jetten M.S.M."/>
            <person name="Mascher T."/>
            <person name="Medema M.H."/>
            <person name="Devos D.P."/>
            <person name="Kaster A.-K."/>
            <person name="Ovreas L."/>
            <person name="Rohde M."/>
            <person name="Galperin M.Y."/>
            <person name="Jogler C."/>
        </authorList>
    </citation>
    <scope>NUCLEOTIDE SEQUENCE [LARGE SCALE GENOMIC DNA]</scope>
    <source>
        <strain evidence="1 2">Pan216</strain>
    </source>
</reference>
<organism evidence="1 2">
    <name type="scientific">Kolteria novifilia</name>
    <dbReference type="NCBI Taxonomy" id="2527975"/>
    <lineage>
        <taxon>Bacteria</taxon>
        <taxon>Pseudomonadati</taxon>
        <taxon>Planctomycetota</taxon>
        <taxon>Planctomycetia</taxon>
        <taxon>Kolteriales</taxon>
        <taxon>Kolteriaceae</taxon>
        <taxon>Kolteria</taxon>
    </lineage>
</organism>
<sequence length="89" mass="9623">MLPVFSILLKLRGGIGVNLAEFDSKSYEFARNQIASESDLDQNRVNHAWVEEPLPVNLALAIYRGLKQSVPTGAYPGPGDWAHGGSTLG</sequence>
<dbReference type="Proteomes" id="UP000317093">
    <property type="component" value="Chromosome"/>
</dbReference>
<gene>
    <name evidence="1" type="ORF">Pan216_48360</name>
</gene>
<accession>A0A518BAD9</accession>
<name>A0A518BAD9_9BACT</name>
<evidence type="ECO:0000313" key="1">
    <source>
        <dbReference type="EMBL" id="QDU63955.1"/>
    </source>
</evidence>
<dbReference type="EMBL" id="CP036279">
    <property type="protein sequence ID" value="QDU63955.1"/>
    <property type="molecule type" value="Genomic_DNA"/>
</dbReference>
<keyword evidence="2" id="KW-1185">Reference proteome</keyword>
<evidence type="ECO:0000313" key="2">
    <source>
        <dbReference type="Proteomes" id="UP000317093"/>
    </source>
</evidence>
<dbReference type="KEGG" id="knv:Pan216_48360"/>